<evidence type="ECO:0000256" key="2">
    <source>
        <dbReference type="SAM" id="SignalP"/>
    </source>
</evidence>
<accession>A0ABQ8F0A3</accession>
<feature type="region of interest" description="Disordered" evidence="1">
    <location>
        <begin position="25"/>
        <end position="58"/>
    </location>
</feature>
<gene>
    <name evidence="3" type="ORF">BASA50_010008</name>
</gene>
<evidence type="ECO:0000313" key="4">
    <source>
        <dbReference type="Proteomes" id="UP001648503"/>
    </source>
</evidence>
<evidence type="ECO:0000313" key="3">
    <source>
        <dbReference type="EMBL" id="KAH6589499.1"/>
    </source>
</evidence>
<feature type="compositionally biased region" description="Polar residues" evidence="1">
    <location>
        <begin position="28"/>
        <end position="38"/>
    </location>
</feature>
<keyword evidence="4" id="KW-1185">Reference proteome</keyword>
<sequence length="188" mass="20293">MKFNALVVAAMAIASVNAVWYDELPSGDENSGGRSTTVVAEGSSGNGQGKVQVSEPTEKDQICDSIKTELGTLWGRSASLESEFQDQLPEYLNLMKGIGENGRRIKKSQLGSEQAAGYLALGGEERGILGAFKVEYAGVTENYGMIWGEFSRKCPAESRGVFSLEEMLEHGHFLQLPNEDGVIAPNKQ</sequence>
<dbReference type="EMBL" id="JAFCIX010000453">
    <property type="protein sequence ID" value="KAH6589499.1"/>
    <property type="molecule type" value="Genomic_DNA"/>
</dbReference>
<proteinExistence type="predicted"/>
<dbReference type="Proteomes" id="UP001648503">
    <property type="component" value="Unassembled WGS sequence"/>
</dbReference>
<keyword evidence="2" id="KW-0732">Signal</keyword>
<protein>
    <submittedName>
        <fullName evidence="3">Uncharacterized protein</fullName>
    </submittedName>
</protein>
<feature type="signal peptide" evidence="2">
    <location>
        <begin position="1"/>
        <end position="18"/>
    </location>
</feature>
<organism evidence="3 4">
    <name type="scientific">Batrachochytrium salamandrivorans</name>
    <dbReference type="NCBI Taxonomy" id="1357716"/>
    <lineage>
        <taxon>Eukaryota</taxon>
        <taxon>Fungi</taxon>
        <taxon>Fungi incertae sedis</taxon>
        <taxon>Chytridiomycota</taxon>
        <taxon>Chytridiomycota incertae sedis</taxon>
        <taxon>Chytridiomycetes</taxon>
        <taxon>Rhizophydiales</taxon>
        <taxon>Rhizophydiales incertae sedis</taxon>
        <taxon>Batrachochytrium</taxon>
    </lineage>
</organism>
<reference evidence="3 4" key="1">
    <citation type="submission" date="2021-02" db="EMBL/GenBank/DDBJ databases">
        <title>Variation within the Batrachochytrium salamandrivorans European outbreak.</title>
        <authorList>
            <person name="Kelly M."/>
            <person name="Pasmans F."/>
            <person name="Shea T.P."/>
            <person name="Munoz J.F."/>
            <person name="Carranza S."/>
            <person name="Cuomo C.A."/>
            <person name="Martel A."/>
        </authorList>
    </citation>
    <scope>NUCLEOTIDE SEQUENCE [LARGE SCALE GENOMIC DNA]</scope>
    <source>
        <strain evidence="3 4">AMFP18/2</strain>
    </source>
</reference>
<name>A0ABQ8F0A3_9FUNG</name>
<evidence type="ECO:0000256" key="1">
    <source>
        <dbReference type="SAM" id="MobiDB-lite"/>
    </source>
</evidence>
<comment type="caution">
    <text evidence="3">The sequence shown here is derived from an EMBL/GenBank/DDBJ whole genome shotgun (WGS) entry which is preliminary data.</text>
</comment>
<feature type="chain" id="PRO_5047481332" evidence="2">
    <location>
        <begin position="19"/>
        <end position="188"/>
    </location>
</feature>